<accession>A0A4W5N6F7</accession>
<feature type="domain" description="Purple acid phosphatase C-terminal" evidence="4">
    <location>
        <begin position="225"/>
        <end position="266"/>
    </location>
</feature>
<reference evidence="6" key="1">
    <citation type="submission" date="2018-06" db="EMBL/GenBank/DDBJ databases">
        <title>Genome assembly of Danube salmon.</title>
        <authorList>
            <person name="Macqueen D.J."/>
            <person name="Gundappa M.K."/>
        </authorList>
    </citation>
    <scope>NUCLEOTIDE SEQUENCE [LARGE SCALE GENOMIC DNA]</scope>
</reference>
<evidence type="ECO:0000313" key="6">
    <source>
        <dbReference type="Proteomes" id="UP000314982"/>
    </source>
</evidence>
<dbReference type="PANTHER" id="PTHR45867:SF3">
    <property type="entry name" value="ACID PHOSPHATASE TYPE 7"/>
    <property type="match status" value="1"/>
</dbReference>
<reference evidence="5" key="3">
    <citation type="submission" date="2025-09" db="UniProtKB">
        <authorList>
            <consortium name="Ensembl"/>
        </authorList>
    </citation>
    <scope>IDENTIFICATION</scope>
</reference>
<dbReference type="SUPFAM" id="SSF56300">
    <property type="entry name" value="Metallo-dependent phosphatases"/>
    <property type="match status" value="1"/>
</dbReference>
<keyword evidence="1" id="KW-0732">Signal</keyword>
<comment type="catalytic activity">
    <reaction evidence="2">
        <text>a phosphate monoester + H2O = an alcohol + phosphate</text>
        <dbReference type="Rhea" id="RHEA:15017"/>
        <dbReference type="ChEBI" id="CHEBI:15377"/>
        <dbReference type="ChEBI" id="CHEBI:30879"/>
        <dbReference type="ChEBI" id="CHEBI:43474"/>
        <dbReference type="ChEBI" id="CHEBI:67140"/>
        <dbReference type="EC" id="3.1.3.2"/>
    </reaction>
</comment>
<dbReference type="GeneTree" id="ENSGT00390000015485"/>
<protein>
    <recommendedName>
        <fullName evidence="2">Purple acid phosphatase</fullName>
        <ecNumber evidence="2">3.1.3.2</ecNumber>
    </recommendedName>
</protein>
<dbReference type="AlphaFoldDB" id="A0A4W5N6F7"/>
<reference evidence="5" key="2">
    <citation type="submission" date="2025-08" db="UniProtKB">
        <authorList>
            <consortium name="Ensembl"/>
        </authorList>
    </citation>
    <scope>IDENTIFICATION</scope>
</reference>
<dbReference type="PANTHER" id="PTHR45867">
    <property type="entry name" value="PURPLE ACID PHOSPHATASE"/>
    <property type="match status" value="1"/>
</dbReference>
<dbReference type="GO" id="GO:0003993">
    <property type="term" value="F:acid phosphatase activity"/>
    <property type="evidence" value="ECO:0007669"/>
    <property type="project" value="UniProtKB-EC"/>
</dbReference>
<evidence type="ECO:0000259" key="3">
    <source>
        <dbReference type="Pfam" id="PF00149"/>
    </source>
</evidence>
<dbReference type="Proteomes" id="UP000314982">
    <property type="component" value="Unassembled WGS sequence"/>
</dbReference>
<keyword evidence="6" id="KW-1185">Reference proteome</keyword>
<sequence length="284" mass="32651">MEITWTTINETEESTVEYGLVFFPVFTSVYHCGSEAGWSDVFSFTALNESASWSPRFTQVGIYDLILSGYAANSRLIDSGRIGDEFMRQIQSIAAYVPYMTCPGNHEAAYKFSNYRNLFSMPGQTESLWNVGLAHIISLSTEIYLFLDYGVDLIFKQYEWLKKDLEVKFLNYRRSDIQKLFTSVCNNTKEIWANNVRNNTQKNKILQNYLGARSRGAISVGAISNPRDWSAFCSTDYGYTRMQVHNTTHLYLEQVSDGQYGKVIDSIWVVKEKHGFSAWFWTPN</sequence>
<proteinExistence type="inferred from homology"/>
<organism evidence="5 6">
    <name type="scientific">Hucho hucho</name>
    <name type="common">huchen</name>
    <dbReference type="NCBI Taxonomy" id="62062"/>
    <lineage>
        <taxon>Eukaryota</taxon>
        <taxon>Metazoa</taxon>
        <taxon>Chordata</taxon>
        <taxon>Craniata</taxon>
        <taxon>Vertebrata</taxon>
        <taxon>Euteleostomi</taxon>
        <taxon>Actinopterygii</taxon>
        <taxon>Neopterygii</taxon>
        <taxon>Teleostei</taxon>
        <taxon>Protacanthopterygii</taxon>
        <taxon>Salmoniformes</taxon>
        <taxon>Salmonidae</taxon>
        <taxon>Salmoninae</taxon>
        <taxon>Hucho</taxon>
    </lineage>
</organism>
<comment type="similarity">
    <text evidence="2">Belongs to the metallophosphoesterase superfamily. Purple acid phosphatase family.</text>
</comment>
<dbReference type="Pfam" id="PF00149">
    <property type="entry name" value="Metallophos"/>
    <property type="match status" value="1"/>
</dbReference>
<dbReference type="InterPro" id="IPR029052">
    <property type="entry name" value="Metallo-depent_PP-like"/>
</dbReference>
<dbReference type="InterPro" id="IPR025733">
    <property type="entry name" value="PAPs_C"/>
</dbReference>
<dbReference type="SUPFAM" id="SSF49363">
    <property type="entry name" value="Purple acid phosphatase, N-terminal domain"/>
    <property type="match status" value="1"/>
</dbReference>
<evidence type="ECO:0000313" key="5">
    <source>
        <dbReference type="Ensembl" id="ENSHHUP00000045194.1"/>
    </source>
</evidence>
<dbReference type="EC" id="3.1.3.2" evidence="2"/>
<dbReference type="STRING" id="62062.ENSHHUP00000045194"/>
<dbReference type="InterPro" id="IPR008963">
    <property type="entry name" value="Purple_acid_Pase-like_N"/>
</dbReference>
<evidence type="ECO:0000256" key="1">
    <source>
        <dbReference type="ARBA" id="ARBA00022729"/>
    </source>
</evidence>
<dbReference type="Gene3D" id="3.60.21.10">
    <property type="match status" value="1"/>
</dbReference>
<keyword evidence="2" id="KW-0378">Hydrolase</keyword>
<dbReference type="GO" id="GO:0046872">
    <property type="term" value="F:metal ion binding"/>
    <property type="evidence" value="ECO:0007669"/>
    <property type="project" value="InterPro"/>
</dbReference>
<dbReference type="InterPro" id="IPR004843">
    <property type="entry name" value="Calcineurin-like_PHP"/>
</dbReference>
<dbReference type="Pfam" id="PF14008">
    <property type="entry name" value="Metallophos_C"/>
    <property type="match status" value="1"/>
</dbReference>
<feature type="domain" description="Calcineurin-like phosphoesterase" evidence="3">
    <location>
        <begin position="76"/>
        <end position="163"/>
    </location>
</feature>
<dbReference type="Ensembl" id="ENSHHUT00000046868.1">
    <property type="protein sequence ID" value="ENSHHUP00000045194.1"/>
    <property type="gene ID" value="ENSHHUG00000027597.1"/>
</dbReference>
<name>A0A4W5N6F7_9TELE</name>
<evidence type="ECO:0000256" key="2">
    <source>
        <dbReference type="RuleBase" id="RU361203"/>
    </source>
</evidence>
<evidence type="ECO:0000259" key="4">
    <source>
        <dbReference type="Pfam" id="PF14008"/>
    </source>
</evidence>